<organism evidence="6 7">
    <name type="scientific">Desulfofustis glycolicus DSM 9705</name>
    <dbReference type="NCBI Taxonomy" id="1121409"/>
    <lineage>
        <taxon>Bacteria</taxon>
        <taxon>Pseudomonadati</taxon>
        <taxon>Thermodesulfobacteriota</taxon>
        <taxon>Desulfobulbia</taxon>
        <taxon>Desulfobulbales</taxon>
        <taxon>Desulfocapsaceae</taxon>
        <taxon>Desulfofustis</taxon>
    </lineage>
</organism>
<dbReference type="InterPro" id="IPR047964">
    <property type="entry name" value="EFR1-like"/>
</dbReference>
<evidence type="ECO:0000256" key="1">
    <source>
        <dbReference type="ARBA" id="ARBA00022485"/>
    </source>
</evidence>
<protein>
    <submittedName>
        <fullName evidence="6">4Fe-4S binding domain-containing protein</fullName>
    </submittedName>
</protein>
<keyword evidence="7" id="KW-1185">Reference proteome</keyword>
<dbReference type="InterPro" id="IPR029039">
    <property type="entry name" value="Flavoprotein-like_sf"/>
</dbReference>
<dbReference type="Gene3D" id="3.40.50.360">
    <property type="match status" value="1"/>
</dbReference>
<evidence type="ECO:0000256" key="4">
    <source>
        <dbReference type="ARBA" id="ARBA00023014"/>
    </source>
</evidence>
<gene>
    <name evidence="6" type="ORF">SAMN02745124_00452</name>
</gene>
<reference evidence="6 7" key="1">
    <citation type="submission" date="2016-11" db="EMBL/GenBank/DDBJ databases">
        <authorList>
            <person name="Jaros S."/>
            <person name="Januszkiewicz K."/>
            <person name="Wedrychowicz H."/>
        </authorList>
    </citation>
    <scope>NUCLEOTIDE SEQUENCE [LARGE SCALE GENOMIC DNA]</scope>
    <source>
        <strain evidence="6 7">DSM 9705</strain>
    </source>
</reference>
<dbReference type="GO" id="GO:0051539">
    <property type="term" value="F:4 iron, 4 sulfur cluster binding"/>
    <property type="evidence" value="ECO:0007669"/>
    <property type="project" value="UniProtKB-KW"/>
</dbReference>
<feature type="domain" description="4Fe-4S ferredoxin-type" evidence="5">
    <location>
        <begin position="200"/>
        <end position="229"/>
    </location>
</feature>
<evidence type="ECO:0000313" key="7">
    <source>
        <dbReference type="Proteomes" id="UP000184139"/>
    </source>
</evidence>
<dbReference type="NCBIfam" id="NF038196">
    <property type="entry name" value="ferrodoxin_EFR1"/>
    <property type="match status" value="1"/>
</dbReference>
<keyword evidence="1" id="KW-0004">4Fe-4S</keyword>
<dbReference type="SUPFAM" id="SSF52218">
    <property type="entry name" value="Flavoproteins"/>
    <property type="match status" value="1"/>
</dbReference>
<keyword evidence="4" id="KW-0411">Iron-sulfur</keyword>
<proteinExistence type="predicted"/>
<dbReference type="InterPro" id="IPR017896">
    <property type="entry name" value="4Fe4S_Fe-S-bd"/>
</dbReference>
<dbReference type="AlphaFoldDB" id="A0A1M5SN96"/>
<dbReference type="Proteomes" id="UP000184139">
    <property type="component" value="Unassembled WGS sequence"/>
</dbReference>
<accession>A0A1M5SN96</accession>
<dbReference type="SUPFAM" id="SSF54862">
    <property type="entry name" value="4Fe-4S ferredoxins"/>
    <property type="match status" value="1"/>
</dbReference>
<evidence type="ECO:0000256" key="3">
    <source>
        <dbReference type="ARBA" id="ARBA00023004"/>
    </source>
</evidence>
<keyword evidence="3" id="KW-0408">Iron</keyword>
<dbReference type="InterPro" id="IPR017900">
    <property type="entry name" value="4Fe4S_Fe_S_CS"/>
</dbReference>
<evidence type="ECO:0000256" key="2">
    <source>
        <dbReference type="ARBA" id="ARBA00022723"/>
    </source>
</evidence>
<feature type="domain" description="4Fe-4S ferredoxin-type" evidence="5">
    <location>
        <begin position="233"/>
        <end position="256"/>
    </location>
</feature>
<dbReference type="RefSeq" id="WP_073373173.1">
    <property type="nucleotide sequence ID" value="NZ_FQXS01000001.1"/>
</dbReference>
<dbReference type="PANTHER" id="PTHR43687">
    <property type="entry name" value="ADENYLYLSULFATE REDUCTASE, BETA SUBUNIT"/>
    <property type="match status" value="1"/>
</dbReference>
<dbReference type="EMBL" id="FQXS01000001">
    <property type="protein sequence ID" value="SHH40039.1"/>
    <property type="molecule type" value="Genomic_DNA"/>
</dbReference>
<dbReference type="PANTHER" id="PTHR43687:SF1">
    <property type="entry name" value="FERREDOXIN III"/>
    <property type="match status" value="1"/>
</dbReference>
<evidence type="ECO:0000313" key="6">
    <source>
        <dbReference type="EMBL" id="SHH40039.1"/>
    </source>
</evidence>
<dbReference type="PROSITE" id="PS00198">
    <property type="entry name" value="4FE4S_FER_1"/>
    <property type="match status" value="2"/>
</dbReference>
<dbReference type="Gene3D" id="3.30.70.20">
    <property type="match status" value="1"/>
</dbReference>
<keyword evidence="2" id="KW-0479">Metal-binding</keyword>
<dbReference type="GO" id="GO:0046872">
    <property type="term" value="F:metal ion binding"/>
    <property type="evidence" value="ECO:0007669"/>
    <property type="project" value="UniProtKB-KW"/>
</dbReference>
<dbReference type="STRING" id="1121409.SAMN02745124_00452"/>
<dbReference type="Pfam" id="PF00037">
    <property type="entry name" value="Fer4"/>
    <property type="match status" value="1"/>
</dbReference>
<dbReference type="OrthoDB" id="9798098at2"/>
<dbReference type="PROSITE" id="PS51379">
    <property type="entry name" value="4FE4S_FER_2"/>
    <property type="match status" value="2"/>
</dbReference>
<evidence type="ECO:0000259" key="5">
    <source>
        <dbReference type="PROSITE" id="PS51379"/>
    </source>
</evidence>
<sequence>MKFAVVVSMSPSGSTDHVGQVIAASLKSKGVEVVSVDLAKQSGLESDVLERLGNDRSCLFVGSPVYFSRVIPPVLEFIASLPLATGGHAVPFVTWGGASSGIALHDLGVALQERGYGVIGAAKVLAEHSMMWRFENPLGENHPDETDDRLVTDLVERVVDKFSAASPVPALPLEMLAYQPPQAFTEMSKVVFAKAKTNMPAKQVDEEQCTQCGVCAEECPVGAITLAPYPEFADNCICCFKCLRICPEDAFTNDLSMLDTRIRERARTMDEHPKTEMFM</sequence>
<dbReference type="InterPro" id="IPR050572">
    <property type="entry name" value="Fe-S_Ferredoxin"/>
</dbReference>
<name>A0A1M5SN96_9BACT</name>